<name>A0A537LGG9_9BACT</name>
<dbReference type="InterPro" id="IPR001296">
    <property type="entry name" value="Glyco_trans_1"/>
</dbReference>
<proteinExistence type="predicted"/>
<dbReference type="Pfam" id="PF00534">
    <property type="entry name" value="Glycos_transf_1"/>
    <property type="match status" value="1"/>
</dbReference>
<evidence type="ECO:0000313" key="3">
    <source>
        <dbReference type="Proteomes" id="UP000315217"/>
    </source>
</evidence>
<protein>
    <submittedName>
        <fullName evidence="2">Glycosyltransferase family 4 protein</fullName>
    </submittedName>
</protein>
<evidence type="ECO:0000313" key="2">
    <source>
        <dbReference type="EMBL" id="TMJ06797.1"/>
    </source>
</evidence>
<dbReference type="PANTHER" id="PTHR45947:SF3">
    <property type="entry name" value="SULFOQUINOVOSYL TRANSFERASE SQD2"/>
    <property type="match status" value="1"/>
</dbReference>
<dbReference type="InterPro" id="IPR050194">
    <property type="entry name" value="Glycosyltransferase_grp1"/>
</dbReference>
<dbReference type="Gene3D" id="3.40.50.2000">
    <property type="entry name" value="Glycogen Phosphorylase B"/>
    <property type="match status" value="2"/>
</dbReference>
<sequence>MVAHISPQMAVLSGIGKYCSHVLARGSAAAPKHERYPSWSCRQYLNPVRGPATFAFIGRLVSTKGVHVLLQASSHLKAMNLPFHLKVIGDGPERRALEEQTRFLNLTDRVDFLGYLPVADLKRALADVVAIVAPSLSGEVFGLALLEQMKEGRILIVSNIAPFDEVIGNAGMKFSPGDSSALAQRMMQVVANPSLIETLGVRARMRATETFGLEEMTQGHLALYHARVEKAHNCAH</sequence>
<dbReference type="SUPFAM" id="SSF53756">
    <property type="entry name" value="UDP-Glycosyltransferase/glycogen phosphorylase"/>
    <property type="match status" value="1"/>
</dbReference>
<evidence type="ECO:0000259" key="1">
    <source>
        <dbReference type="Pfam" id="PF00534"/>
    </source>
</evidence>
<dbReference type="PANTHER" id="PTHR45947">
    <property type="entry name" value="SULFOQUINOVOSYL TRANSFERASE SQD2"/>
    <property type="match status" value="1"/>
</dbReference>
<accession>A0A537LGG9</accession>
<reference evidence="2 3" key="1">
    <citation type="journal article" date="2019" name="Nat. Microbiol.">
        <title>Mediterranean grassland soil C-N compound turnover is dependent on rainfall and depth, and is mediated by genomically divergent microorganisms.</title>
        <authorList>
            <person name="Diamond S."/>
            <person name="Andeer P.F."/>
            <person name="Li Z."/>
            <person name="Crits-Christoph A."/>
            <person name="Burstein D."/>
            <person name="Anantharaman K."/>
            <person name="Lane K.R."/>
            <person name="Thomas B.C."/>
            <person name="Pan C."/>
            <person name="Northen T.R."/>
            <person name="Banfield J.F."/>
        </authorList>
    </citation>
    <scope>NUCLEOTIDE SEQUENCE [LARGE SCALE GENOMIC DNA]</scope>
    <source>
        <strain evidence="2">NP_1</strain>
    </source>
</reference>
<feature type="domain" description="Glycosyl transferase family 1" evidence="1">
    <location>
        <begin position="48"/>
        <end position="204"/>
    </location>
</feature>
<dbReference type="Proteomes" id="UP000315217">
    <property type="component" value="Unassembled WGS sequence"/>
</dbReference>
<dbReference type="GO" id="GO:0016757">
    <property type="term" value="F:glycosyltransferase activity"/>
    <property type="evidence" value="ECO:0007669"/>
    <property type="project" value="InterPro"/>
</dbReference>
<gene>
    <name evidence="2" type="ORF">E6G98_14230</name>
</gene>
<comment type="caution">
    <text evidence="2">The sequence shown here is derived from an EMBL/GenBank/DDBJ whole genome shotgun (WGS) entry which is preliminary data.</text>
</comment>
<dbReference type="EMBL" id="VBAI01000312">
    <property type="protein sequence ID" value="TMJ06797.1"/>
    <property type="molecule type" value="Genomic_DNA"/>
</dbReference>
<dbReference type="AlphaFoldDB" id="A0A537LGG9"/>
<keyword evidence="2" id="KW-0808">Transferase</keyword>
<organism evidence="2 3">
    <name type="scientific">Candidatus Segetimicrobium genomatis</name>
    <dbReference type="NCBI Taxonomy" id="2569760"/>
    <lineage>
        <taxon>Bacteria</taxon>
        <taxon>Bacillati</taxon>
        <taxon>Candidatus Sysuimicrobiota</taxon>
        <taxon>Candidatus Sysuimicrobiia</taxon>
        <taxon>Candidatus Sysuimicrobiales</taxon>
        <taxon>Candidatus Segetimicrobiaceae</taxon>
        <taxon>Candidatus Segetimicrobium</taxon>
    </lineage>
</organism>